<proteinExistence type="predicted"/>
<sequence length="246" mass="27698">MSHRFTLSRHSLGLIVSIHLSRQVESVLEILGFLKGWGRDLVCYEGLREFYQYVCRCVSHSGSWCKWVKRTMAVSAATATLQTAARLEQLHLDSAKNSKKRAVVAGKEEIFGTSRRNPHHLSLTKPSWVVRTESNIRREIRKRPDPPCEVCHGTGRVDCPPCSGQGRINSVRLAMLPKGEWPKWCRTCGGSGLSYCSRCLGTGEYRYIMGFHFMMASDDSKNQPQQHQSTAARPLHGEDLDSNHGI</sequence>
<dbReference type="Gene3D" id="2.10.230.10">
    <property type="entry name" value="Heat shock protein DnaJ, cysteine-rich domain"/>
    <property type="match status" value="1"/>
</dbReference>
<dbReference type="EMBL" id="CAADRP010000291">
    <property type="protein sequence ID" value="VFU26320.1"/>
    <property type="molecule type" value="Genomic_DNA"/>
</dbReference>
<feature type="compositionally biased region" description="Polar residues" evidence="1">
    <location>
        <begin position="222"/>
        <end position="231"/>
    </location>
</feature>
<dbReference type="PANTHER" id="PTHR15852:SF54">
    <property type="entry name" value="PROTEIN SSUH2 HOMOLOG"/>
    <property type="match status" value="1"/>
</dbReference>
<evidence type="ECO:0000256" key="1">
    <source>
        <dbReference type="SAM" id="MobiDB-lite"/>
    </source>
</evidence>
<dbReference type="AlphaFoldDB" id="A0A6N2KMQ0"/>
<dbReference type="SUPFAM" id="SSF57938">
    <property type="entry name" value="DnaJ/Hsp40 cysteine-rich domain"/>
    <property type="match status" value="1"/>
</dbReference>
<protein>
    <recommendedName>
        <fullName evidence="3">CR-type domain-containing protein</fullName>
    </recommendedName>
</protein>
<feature type="compositionally biased region" description="Basic and acidic residues" evidence="1">
    <location>
        <begin position="235"/>
        <end position="246"/>
    </location>
</feature>
<name>A0A6N2KMQ0_SALVM</name>
<reference evidence="2" key="1">
    <citation type="submission" date="2019-03" db="EMBL/GenBank/DDBJ databases">
        <authorList>
            <person name="Mank J."/>
            <person name="Almeida P."/>
        </authorList>
    </citation>
    <scope>NUCLEOTIDE SEQUENCE</scope>
    <source>
        <strain evidence="2">78183</strain>
    </source>
</reference>
<gene>
    <name evidence="2" type="ORF">SVIM_LOCUS68262</name>
</gene>
<evidence type="ECO:0008006" key="3">
    <source>
        <dbReference type="Google" id="ProtNLM"/>
    </source>
</evidence>
<accession>A0A6N2KMQ0</accession>
<dbReference type="InterPro" id="IPR036410">
    <property type="entry name" value="HSP_DnaJ_Cys-rich_dom_sf"/>
</dbReference>
<evidence type="ECO:0000313" key="2">
    <source>
        <dbReference type="EMBL" id="VFU26320.1"/>
    </source>
</evidence>
<organism evidence="2">
    <name type="scientific">Salix viminalis</name>
    <name type="common">Common osier</name>
    <name type="synonym">Basket willow</name>
    <dbReference type="NCBI Taxonomy" id="40686"/>
    <lineage>
        <taxon>Eukaryota</taxon>
        <taxon>Viridiplantae</taxon>
        <taxon>Streptophyta</taxon>
        <taxon>Embryophyta</taxon>
        <taxon>Tracheophyta</taxon>
        <taxon>Spermatophyta</taxon>
        <taxon>Magnoliopsida</taxon>
        <taxon>eudicotyledons</taxon>
        <taxon>Gunneridae</taxon>
        <taxon>Pentapetalae</taxon>
        <taxon>rosids</taxon>
        <taxon>fabids</taxon>
        <taxon>Malpighiales</taxon>
        <taxon>Salicaceae</taxon>
        <taxon>Saliceae</taxon>
        <taxon>Salix</taxon>
    </lineage>
</organism>
<feature type="region of interest" description="Disordered" evidence="1">
    <location>
        <begin position="218"/>
        <end position="246"/>
    </location>
</feature>
<dbReference type="PANTHER" id="PTHR15852">
    <property type="entry name" value="PLASTID TRANSCRIPTIONALLY ACTIVE PROTEIN"/>
    <property type="match status" value="1"/>
</dbReference>